<dbReference type="Gene3D" id="3.90.190.10">
    <property type="entry name" value="Protein tyrosine phosphatase superfamily"/>
    <property type="match status" value="1"/>
</dbReference>
<feature type="region of interest" description="Disordered" evidence="1">
    <location>
        <begin position="1177"/>
        <end position="1230"/>
    </location>
</feature>
<protein>
    <submittedName>
        <fullName evidence="3">Putative mitochondrial pre-mRNA splicing factor</fullName>
    </submittedName>
</protein>
<evidence type="ECO:0000313" key="4">
    <source>
        <dbReference type="Proteomes" id="UP000037923"/>
    </source>
</evidence>
<feature type="region of interest" description="Disordered" evidence="1">
    <location>
        <begin position="486"/>
        <end position="505"/>
    </location>
</feature>
<dbReference type="Pfam" id="PF02181">
    <property type="entry name" value="FH2"/>
    <property type="match status" value="1"/>
</dbReference>
<dbReference type="VEuPathDB" id="TriTrypDB:LpyrH10_11_1220"/>
<feature type="compositionally biased region" description="Pro residues" evidence="1">
    <location>
        <begin position="598"/>
        <end position="610"/>
    </location>
</feature>
<accession>A0A0N0VEX4</accession>
<dbReference type="InterPro" id="IPR042201">
    <property type="entry name" value="FH2_Formin_sf"/>
</dbReference>
<evidence type="ECO:0000259" key="2">
    <source>
        <dbReference type="PROSITE" id="PS51444"/>
    </source>
</evidence>
<feature type="compositionally biased region" description="Low complexity" evidence="1">
    <location>
        <begin position="1195"/>
        <end position="1210"/>
    </location>
</feature>
<dbReference type="EMBL" id="LGTL01000011">
    <property type="protein sequence ID" value="KPA79151.1"/>
    <property type="molecule type" value="Genomic_DNA"/>
</dbReference>
<comment type="caution">
    <text evidence="3">The sequence shown here is derived from an EMBL/GenBank/DDBJ whole genome shotgun (WGS) entry which is preliminary data.</text>
</comment>
<sequence length="1230" mass="133116">MNLFRGIQHYFSANEANLTELLDTRVYVWNIPAGSTTLTDRTLRVGRTTTRSIAATCAHLDEAEADHYIVFNFSPLMMELVDGCHRGQVLDFSKQSVENFGLIMEVCFTIRKWISAGDFEAALHSPSAASPTTKHSGVAGAPGRSHTHCAVLAFLEETPAITHPNYAAMMAACYLIFSGFPTYGGSGTLEFVEKEIGVARSVYHALSQVSYINYFQLLFEIPEVPNKKRLTLTRVSLHNMSALFQKKLGLQLENGEGQPPKLFSDPEAWSLGDAETLEMYLDVNESVFGDFVLNVFQYDVLPLPADFDEASLQGPFGTTGAIQGGGGGGGVLSSAGGVDASSSASFAQSLSSPSFDHGASPALNRFVIGNARSKKMVQKRRLFRLAFSTIFIAQCVHRVRVQDMDYAGANALLDDFYVQLHFAECEPAEKDMEYIEQISQRVEQSPQRQMINSRRDPRDLLGLTRAGGPYSSSRYRDANPEAYGGGVYYRSDGTRQGGRESMDRRWQEPSMPLTGATMLYFPTSLNMVGEDERRFDEEDDVAEAEPELVRVQPRPGATTARLRQPTPERMYGGGVPIYDDTAEKKSPLKEAAASAAPPHAPPSPPPPPPVSSATPLKHADPMLGESPPPRMPPPPPPPPSGLPPPPPPPGKLPPPPPPSAPPTGQQPPPPPPPPPGKLPPPAPPAGLPPPPPPPSSSSSNKLPPPAPPSGVPPPPPPGGPGAPPLPPPPAAAAAVATVKPKPVYTGPRLKTFFWKKITKPSGIWAVSDSDVVRRAVVDESFVRQLFEVKAVTQTSLADASAKKAEQERRNELRSNVLTGQRLQNIGIALKRVQVPVEDLCTALIGCDATVLPVERREILSAALPTPEDVAALAIEKKAGRVLWSDVETYLFTMATTVKDVRERLHLWTAAEELPESIRSAASLLSSVEAAVRVITQRSGRFARMMRAILAFGNYLNRGTPHADAEGFRLENLNQLNFVKSADGKTTVLMALVISLLEADEKQHLLPKGGDDDDPKRETSRPPPPSSTSENVPDPDVKDVLRFVEDVSCIRAVSASPLQDMGQQVTQLNFTLQRMRRVVEEAKDVKAWYEKRLPSVNPAESKDALPALLATAVERDLTTVGQLALKYQQLREDVSAMLASYGEDPNGDETIVWGYVLQFSKDVQQCVEKVTSSKLTKRRLMGAPADEKSAKDGAETTGQGSAKASSASATTGSGGLRRARLPKLVDDGEDD</sequence>
<dbReference type="AlphaFoldDB" id="A0A0N0VEX4"/>
<dbReference type="InterPro" id="IPR051425">
    <property type="entry name" value="Formin_Homology"/>
</dbReference>
<dbReference type="Gene3D" id="1.20.58.2220">
    <property type="entry name" value="Formin, FH2 domain"/>
    <property type="match status" value="1"/>
</dbReference>
<feature type="compositionally biased region" description="Basic and acidic residues" evidence="1">
    <location>
        <begin position="1184"/>
        <end position="1193"/>
    </location>
</feature>
<evidence type="ECO:0000256" key="1">
    <source>
        <dbReference type="SAM" id="MobiDB-lite"/>
    </source>
</evidence>
<dbReference type="SMART" id="SM00498">
    <property type="entry name" value="FH2"/>
    <property type="match status" value="1"/>
</dbReference>
<dbReference type="Proteomes" id="UP000037923">
    <property type="component" value="Unassembled WGS sequence"/>
</dbReference>
<dbReference type="RefSeq" id="XP_015657590.1">
    <property type="nucleotide sequence ID" value="XM_015803765.1"/>
</dbReference>
<dbReference type="PANTHER" id="PTHR45725">
    <property type="entry name" value="FORMIN HOMOLOGY 2 FAMILY MEMBER"/>
    <property type="match status" value="1"/>
</dbReference>
<feature type="compositionally biased region" description="Pro residues" evidence="1">
    <location>
        <begin position="702"/>
        <end position="730"/>
    </location>
</feature>
<reference evidence="3 4" key="1">
    <citation type="submission" date="2015-07" db="EMBL/GenBank/DDBJ databases">
        <title>High-quality genome of monoxenous trypanosomatid Leptomonas pyrrhocoris.</title>
        <authorList>
            <person name="Flegontov P."/>
            <person name="Butenko A."/>
            <person name="Firsov S."/>
            <person name="Vlcek C."/>
            <person name="Logacheva M.D."/>
            <person name="Field M."/>
            <person name="Filatov D."/>
            <person name="Flegontova O."/>
            <person name="Gerasimov E."/>
            <person name="Jackson A.P."/>
            <person name="Kelly S."/>
            <person name="Opperdoes F."/>
            <person name="O'Reilly A."/>
            <person name="Votypka J."/>
            <person name="Yurchenko V."/>
            <person name="Lukes J."/>
        </authorList>
    </citation>
    <scope>NUCLEOTIDE SEQUENCE [LARGE SCALE GENOMIC DNA]</scope>
    <source>
        <strain evidence="3">H10</strain>
    </source>
</reference>
<gene>
    <name evidence="3" type="ORF">ABB37_05657</name>
</gene>
<dbReference type="PANTHER" id="PTHR45725:SF1">
    <property type="entry name" value="DISHEVELLED ASSOCIATED ACTIVATOR OF MORPHOGENESIS, ISOFORM D"/>
    <property type="match status" value="1"/>
</dbReference>
<name>A0A0N0VEX4_LEPPY</name>
<dbReference type="PROSITE" id="PS51444">
    <property type="entry name" value="FH2"/>
    <property type="match status" value="1"/>
</dbReference>
<feature type="compositionally biased region" description="Acidic residues" evidence="1">
    <location>
        <begin position="537"/>
        <end position="546"/>
    </location>
</feature>
<dbReference type="OMA" id="WGYVLQF"/>
<organism evidence="3 4">
    <name type="scientific">Leptomonas pyrrhocoris</name>
    <name type="common">Firebug parasite</name>
    <dbReference type="NCBI Taxonomy" id="157538"/>
    <lineage>
        <taxon>Eukaryota</taxon>
        <taxon>Discoba</taxon>
        <taxon>Euglenozoa</taxon>
        <taxon>Kinetoplastea</taxon>
        <taxon>Metakinetoplastina</taxon>
        <taxon>Trypanosomatida</taxon>
        <taxon>Trypanosomatidae</taxon>
        <taxon>Leishmaniinae</taxon>
        <taxon>Leptomonas</taxon>
    </lineage>
</organism>
<dbReference type="GeneID" id="26905947"/>
<feature type="region of interest" description="Disordered" evidence="1">
    <location>
        <begin position="532"/>
        <end position="733"/>
    </location>
</feature>
<proteinExistence type="predicted"/>
<dbReference type="OrthoDB" id="1104827at2759"/>
<dbReference type="SUPFAM" id="SSF101447">
    <property type="entry name" value="Formin homology 2 domain (FH2 domain)"/>
    <property type="match status" value="1"/>
</dbReference>
<feature type="compositionally biased region" description="Pro residues" evidence="1">
    <location>
        <begin position="626"/>
        <end position="695"/>
    </location>
</feature>
<dbReference type="InterPro" id="IPR015425">
    <property type="entry name" value="FH2_Formin"/>
</dbReference>
<feature type="domain" description="FH2" evidence="2">
    <location>
        <begin position="739"/>
        <end position="1188"/>
    </location>
</feature>
<keyword evidence="4" id="KW-1185">Reference proteome</keyword>
<evidence type="ECO:0000313" key="3">
    <source>
        <dbReference type="EMBL" id="KPA79151.1"/>
    </source>
</evidence>
<feature type="region of interest" description="Disordered" evidence="1">
    <location>
        <begin position="1004"/>
        <end position="1034"/>
    </location>
</feature>
<dbReference type="InterPro" id="IPR029021">
    <property type="entry name" value="Prot-tyrosine_phosphatase-like"/>
</dbReference>